<keyword evidence="2" id="KW-1185">Reference proteome</keyword>
<dbReference type="Proteomes" id="UP000765509">
    <property type="component" value="Unassembled WGS sequence"/>
</dbReference>
<sequence>MQNLENSTGYNAALLQEQLKKGDKARLELKEDIKSSINNISLKNELLRQSKPIIDRNVLNLNNDLHHTISRNAEVKSTCNFKNITRLEEWPTFSGKGEYNNMEFMKTTDMFKGDFSIPDYTHYLPNKQRDGIIK</sequence>
<dbReference type="AlphaFoldDB" id="A0A9Q3Q3E6"/>
<accession>A0A9Q3Q3E6</accession>
<dbReference type="EMBL" id="AVOT02116664">
    <property type="protein sequence ID" value="MBW0584013.1"/>
    <property type="molecule type" value="Genomic_DNA"/>
</dbReference>
<comment type="caution">
    <text evidence="1">The sequence shown here is derived from an EMBL/GenBank/DDBJ whole genome shotgun (WGS) entry which is preliminary data.</text>
</comment>
<evidence type="ECO:0000313" key="2">
    <source>
        <dbReference type="Proteomes" id="UP000765509"/>
    </source>
</evidence>
<gene>
    <name evidence="1" type="ORF">O181_123728</name>
</gene>
<name>A0A9Q3Q3E6_9BASI</name>
<organism evidence="1 2">
    <name type="scientific">Austropuccinia psidii MF-1</name>
    <dbReference type="NCBI Taxonomy" id="1389203"/>
    <lineage>
        <taxon>Eukaryota</taxon>
        <taxon>Fungi</taxon>
        <taxon>Dikarya</taxon>
        <taxon>Basidiomycota</taxon>
        <taxon>Pucciniomycotina</taxon>
        <taxon>Pucciniomycetes</taxon>
        <taxon>Pucciniales</taxon>
        <taxon>Sphaerophragmiaceae</taxon>
        <taxon>Austropuccinia</taxon>
    </lineage>
</organism>
<reference evidence="1" key="1">
    <citation type="submission" date="2021-03" db="EMBL/GenBank/DDBJ databases">
        <title>Draft genome sequence of rust myrtle Austropuccinia psidii MF-1, a brazilian biotype.</title>
        <authorList>
            <person name="Quecine M.C."/>
            <person name="Pachon D.M.R."/>
            <person name="Bonatelli M.L."/>
            <person name="Correr F.H."/>
            <person name="Franceschini L.M."/>
            <person name="Leite T.F."/>
            <person name="Margarido G.R.A."/>
            <person name="Almeida C.A."/>
            <person name="Ferrarezi J.A."/>
            <person name="Labate C.A."/>
        </authorList>
    </citation>
    <scope>NUCLEOTIDE SEQUENCE</scope>
    <source>
        <strain evidence="1">MF-1</strain>
    </source>
</reference>
<evidence type="ECO:0000313" key="1">
    <source>
        <dbReference type="EMBL" id="MBW0584013.1"/>
    </source>
</evidence>
<protein>
    <submittedName>
        <fullName evidence="1">Uncharacterized protein</fullName>
    </submittedName>
</protein>
<proteinExistence type="predicted"/>